<dbReference type="CDD" id="cd18808">
    <property type="entry name" value="SF1_C_Upf1"/>
    <property type="match status" value="1"/>
</dbReference>
<protein>
    <submittedName>
        <fullName evidence="6">Helicase-like protein</fullName>
    </submittedName>
</protein>
<dbReference type="SMART" id="SM00487">
    <property type="entry name" value="DEXDc"/>
    <property type="match status" value="1"/>
</dbReference>
<dbReference type="InterPro" id="IPR014001">
    <property type="entry name" value="Helicase_ATP-bd"/>
</dbReference>
<dbReference type="GO" id="GO:0016787">
    <property type="term" value="F:hydrolase activity"/>
    <property type="evidence" value="ECO:0007669"/>
    <property type="project" value="UniProtKB-KW"/>
</dbReference>
<dbReference type="InterPro" id="IPR011545">
    <property type="entry name" value="DEAD/DEAH_box_helicase_dom"/>
</dbReference>
<dbReference type="Proteomes" id="UP000236959">
    <property type="component" value="Unassembled WGS sequence"/>
</dbReference>
<comment type="caution">
    <text evidence="6">The sequence shown here is derived from an EMBL/GenBank/DDBJ whole genome shotgun (WGS) entry which is preliminary data.</text>
</comment>
<evidence type="ECO:0000256" key="2">
    <source>
        <dbReference type="ARBA" id="ARBA00022801"/>
    </source>
</evidence>
<accession>A0A2S3UYK5</accession>
<gene>
    <name evidence="6" type="ORF">CLV41_10215</name>
</gene>
<dbReference type="GO" id="GO:0005524">
    <property type="term" value="F:ATP binding"/>
    <property type="evidence" value="ECO:0007669"/>
    <property type="project" value="UniProtKB-KW"/>
</dbReference>
<keyword evidence="3 6" id="KW-0347">Helicase</keyword>
<evidence type="ECO:0000256" key="3">
    <source>
        <dbReference type="ARBA" id="ARBA00022806"/>
    </source>
</evidence>
<evidence type="ECO:0000313" key="7">
    <source>
        <dbReference type="Proteomes" id="UP000236959"/>
    </source>
</evidence>
<dbReference type="InterPro" id="IPR041679">
    <property type="entry name" value="DNA2/NAM7-like_C"/>
</dbReference>
<dbReference type="SUPFAM" id="SSF52540">
    <property type="entry name" value="P-loop containing nucleoside triphosphate hydrolases"/>
    <property type="match status" value="2"/>
</dbReference>
<dbReference type="Pfam" id="PF00270">
    <property type="entry name" value="DEAD"/>
    <property type="match status" value="1"/>
</dbReference>
<dbReference type="OrthoDB" id="9757917at2"/>
<keyword evidence="2" id="KW-0378">Hydrolase</keyword>
<sequence length="2117" mass="232466">MSVRQEILTFLRDPTAFSLEATDPEIWRAALEEFAEPSLTHHGEHPLRPAQREAWSGLASARAGLVLGPPGTGKTHLLSWMILGYVHSRRAAGLPARVYVTAFTRNAVGNLLDAVAERARVHWPGGFGLHFFGNAPPAGLSQHIHHRPRLDGSHGTDAFADLSDEAVVVGSSIWSLYRLLQHPESGSDDAYTAGLFDLVCIDEASQMVLSHGLMAIAGLRSSGRVVVAGDDRQLPPIRAAREVTLGERQIGGSLYGFLKSAEVPEFALDETFRLNAPLTAFPERKFYPGVYRSAVQTRRLELAPDWKLGLEPWEAAVLDPDWPVAVLLHDGPPAATSNDFEAGLAAQLAGRLAERMVGVDAVADGALAADFWVQRLAMVSPHRSQNAKIRNALPDRLRAGAFVETVDRIQGKERDAVVLSYCVADAEFALAEADFIFAPERLNVAITRARAKLIVLVSRRLLEAVPADQEQMDKAELLREFVFSAEATGEIDLRGPSGSRVKVQIRLSGFGGAPEFEEIAVVAEATQEVPVGELEELLGAVRAIALTSRYGTATIRDLQRHLATRDDLLPGLAQLHSRGRLSLEPKLSRDGQFWTARPLDPARSVFSADPDTVRRHTEEAISQARSGRLSPFYERVRGYFAWMDGTGEDVLKPVFDTLKDEGRLRYGMARGRLTVDWVEEEPQAIEVPSDTAPELSDDDFAVLNALEDLEAGRINFGIFEAWASAAGLADQTRFSREVVTAALARLAATGWIMLASDGRVRSRMAELAREIRYVKQRFRHDDADRRPYLVRGLKIELRDRNKPERSEPVAATFTRVASQLSGSHALALQGLSNALTRLWGQGSSMASFQVRSLEALSFGWNGGGGDTFVVAADTGSGKTEAAALPLIAGAAADKIAGIAGVRAVLAYPRIRLATNQAQRLARYLAALAGEPGMPVVTLGLQTGQVPERFDNLNERERQAGWSPLGSGEFTFPFFACPSCAGDLILAAGGGTAGADRLACVKCDWSYAGWVGSKVALREEPPAFFLPTTDSLHQWLHDTRCGRLFGDDPDYAAPRAMLADEIHLYSHVHGAQVGYTLRRLAARAQSNTSLAHPILAVGMSATLGDPVTAWGRLVDREQVGLLAPTDDEKRPNPRGREYFYFVQPEVESRGHDIAGASTTIQSLMCLAHGMRRRTGGEGGFRAIAFLDSIDRIRRLHAAYDDAEMAKRLAAYRTRSYPDDPLTGRPRTTCCGEPHGCDTFREGECWFFAATDAVQRGARGLRRPGNPLRVADQPIFSGATGRVEALIKDSDIVFATSSLEVGYDDPDITLVYQHYAPLNLASFIQRKGRGGRGADDRPITAATLSIYSSRDSWWFRRPHEMIEPATFETPLNPGNHFVRRGQVLAIMLDAFARWQWRQGASFELASPPQQALNEAEELAARVFGPEAWREFDKASLLDLWLQALSTASNNKRLTYLSDFRSAVEWVPNVLFDTINLPRLAVHAGTSEPRPEDIALAVAAAAPGNASRRYDGVEVHWRPPINGKGPWLATEDYAAQETRRPLGDDPEAWLARLPDDARPLLSRLSPDYFRPKRITLEPLGRMHGTGWQSDWVVPDPAAPVVARAQIGAGAIRAVRHDSRGALRGFPVVKAASERARGLESSGLAPLVERVEYFVGDGVGGKETGLALARVFWGADAELNLDGQQSETATFSQVFTAPDDDRPLLHGYHVQTEGVRFRLDATHLDTFVAEEAARLKEDAPTRRWHTGQMLRFLVESKSQAQGVNAYEARRGAELIVSAAGEPEFRKRLVRLLNFWSPQNLAELFEDTRAGMLSQHPLLSRARVARVADTLSDQRFQAIFKASVDATTNEDDFGRYLKSAVLHSLAVRLKESFVQIGRGDERRVAMHVQLPIQFADPGDPVITICETGAFGDGTARCFVEDFEACVRHWTDGFIGDCPNAREDIILRRFFEQERLHEHWRQLDPNDPTALSVLAAPLGLEADSPVPSTILRILFGSEQVGFEQFDLYDLACSIRATDELLLSRLGRMPSAWELTSVMVEHGRENSSSPSGQLLAAYSSLEDAAQEESLSPSGRLADQIFRLHARLCVDGCRACTHQSSDMMTDGMVEASTSRSLLNRFLSNS</sequence>
<keyword evidence="7" id="KW-1185">Reference proteome</keyword>
<dbReference type="Pfam" id="PF00271">
    <property type="entry name" value="Helicase_C"/>
    <property type="match status" value="1"/>
</dbReference>
<dbReference type="GO" id="GO:0003676">
    <property type="term" value="F:nucleic acid binding"/>
    <property type="evidence" value="ECO:0007669"/>
    <property type="project" value="InterPro"/>
</dbReference>
<dbReference type="InterPro" id="IPR050534">
    <property type="entry name" value="Coronavir_polyprotein_1ab"/>
</dbReference>
<dbReference type="Pfam" id="PF13245">
    <property type="entry name" value="AAA_19"/>
    <property type="match status" value="1"/>
</dbReference>
<dbReference type="EMBL" id="PPCN01000002">
    <property type="protein sequence ID" value="POF32613.1"/>
    <property type="molecule type" value="Genomic_DNA"/>
</dbReference>
<evidence type="ECO:0000259" key="5">
    <source>
        <dbReference type="SMART" id="SM00487"/>
    </source>
</evidence>
<evidence type="ECO:0000313" key="6">
    <source>
        <dbReference type="EMBL" id="POF32613.1"/>
    </source>
</evidence>
<name>A0A2S3UYK5_9HYPH</name>
<dbReference type="Pfam" id="PF13087">
    <property type="entry name" value="AAA_12"/>
    <property type="match status" value="1"/>
</dbReference>
<keyword evidence="4" id="KW-0067">ATP-binding</keyword>
<evidence type="ECO:0000256" key="1">
    <source>
        <dbReference type="ARBA" id="ARBA00022741"/>
    </source>
</evidence>
<dbReference type="GO" id="GO:0043139">
    <property type="term" value="F:5'-3' DNA helicase activity"/>
    <property type="evidence" value="ECO:0007669"/>
    <property type="project" value="TreeGrafter"/>
</dbReference>
<dbReference type="InterPro" id="IPR047187">
    <property type="entry name" value="SF1_C_Upf1"/>
</dbReference>
<dbReference type="RefSeq" id="WP_103221621.1">
    <property type="nucleotide sequence ID" value="NZ_PPCN01000002.1"/>
</dbReference>
<dbReference type="PANTHER" id="PTHR43788">
    <property type="entry name" value="DNA2/NAM7 HELICASE FAMILY MEMBER"/>
    <property type="match status" value="1"/>
</dbReference>
<dbReference type="PANTHER" id="PTHR43788:SF8">
    <property type="entry name" value="DNA-BINDING PROTEIN SMUBP-2"/>
    <property type="match status" value="1"/>
</dbReference>
<organism evidence="6 7">
    <name type="scientific">Roseibium marinum</name>
    <dbReference type="NCBI Taxonomy" id="281252"/>
    <lineage>
        <taxon>Bacteria</taxon>
        <taxon>Pseudomonadati</taxon>
        <taxon>Pseudomonadota</taxon>
        <taxon>Alphaproteobacteria</taxon>
        <taxon>Hyphomicrobiales</taxon>
        <taxon>Stappiaceae</taxon>
        <taxon>Roseibium</taxon>
    </lineage>
</organism>
<reference evidence="6 7" key="1">
    <citation type="submission" date="2018-01" db="EMBL/GenBank/DDBJ databases">
        <title>Genomic Encyclopedia of Archaeal and Bacterial Type Strains, Phase II (KMG-II): from individual species to whole genera.</title>
        <authorList>
            <person name="Goeker M."/>
        </authorList>
    </citation>
    <scope>NUCLEOTIDE SEQUENCE [LARGE SCALE GENOMIC DNA]</scope>
    <source>
        <strain evidence="6 7">DSM 17023</strain>
    </source>
</reference>
<dbReference type="InterPro" id="IPR001650">
    <property type="entry name" value="Helicase_C-like"/>
</dbReference>
<proteinExistence type="predicted"/>
<dbReference type="InterPro" id="IPR027417">
    <property type="entry name" value="P-loop_NTPase"/>
</dbReference>
<feature type="domain" description="Helicase ATP-binding" evidence="5">
    <location>
        <begin position="841"/>
        <end position="1138"/>
    </location>
</feature>
<evidence type="ECO:0000256" key="4">
    <source>
        <dbReference type="ARBA" id="ARBA00022840"/>
    </source>
</evidence>
<keyword evidence="1" id="KW-0547">Nucleotide-binding</keyword>
<dbReference type="Gene3D" id="3.40.50.300">
    <property type="entry name" value="P-loop containing nucleotide triphosphate hydrolases"/>
    <property type="match status" value="4"/>
</dbReference>